<dbReference type="EMBL" id="JH795863">
    <property type="protein sequence ID" value="EJU01748.1"/>
    <property type="molecule type" value="Genomic_DNA"/>
</dbReference>
<dbReference type="SUPFAM" id="SSF58038">
    <property type="entry name" value="SNARE fusion complex"/>
    <property type="match status" value="1"/>
</dbReference>
<evidence type="ECO:0000313" key="2">
    <source>
        <dbReference type="EMBL" id="EJU01748.1"/>
    </source>
</evidence>
<evidence type="ECO:0000256" key="1">
    <source>
        <dbReference type="SAM" id="Coils"/>
    </source>
</evidence>
<organism evidence="2 3">
    <name type="scientific">Dacryopinax primogenitus (strain DJM 731)</name>
    <name type="common">Brown rot fungus</name>
    <dbReference type="NCBI Taxonomy" id="1858805"/>
    <lineage>
        <taxon>Eukaryota</taxon>
        <taxon>Fungi</taxon>
        <taxon>Dikarya</taxon>
        <taxon>Basidiomycota</taxon>
        <taxon>Agaricomycotina</taxon>
        <taxon>Dacrymycetes</taxon>
        <taxon>Dacrymycetales</taxon>
        <taxon>Dacrymycetaceae</taxon>
        <taxon>Dacryopinax</taxon>
    </lineage>
</organism>
<keyword evidence="1" id="KW-0175">Coiled coil</keyword>
<dbReference type="GeneID" id="63683542"/>
<evidence type="ECO:0000313" key="3">
    <source>
        <dbReference type="Proteomes" id="UP000030653"/>
    </source>
</evidence>
<dbReference type="Gene3D" id="1.20.5.110">
    <property type="match status" value="1"/>
</dbReference>
<accession>M5GCF9</accession>
<dbReference type="CDD" id="cd15886">
    <property type="entry name" value="SNARE_SEC9N"/>
    <property type="match status" value="1"/>
</dbReference>
<protein>
    <submittedName>
        <fullName evidence="2">Uncharacterized protein</fullName>
    </submittedName>
</protein>
<name>M5GCF9_DACPD</name>
<dbReference type="AlphaFoldDB" id="M5GCF9"/>
<dbReference type="Proteomes" id="UP000030653">
    <property type="component" value="Unassembled WGS sequence"/>
</dbReference>
<sequence>MFWFKANSLNPPVTGERHAKYNTTDAFDTDTTRIPGSTSRTGVRKYDPPVNATCNSLDCDLYPTPTASPSNEPEAHRQIVLDPYELPSLRPDFLEQADLVALRCSRAQDTNPKRCYRCMIAFDHGEDQLQTRVQMDEDEEIEYLKKEMRRMKQETVISSQNVLRLAREIEEKAASLLRKVSSTSAPPISNGPRTRRQITLDPYRLLDRHDPYDQNRAELSGALDMEAQVARAVSRYNRSVPRVHNANDQLLSQAQKMSDKEIEAMKKDIRRMKQETVQLSRDALRSAREIEEDARITMFMLGDRIEKLVDISRLSGPPDPFLRRVRQSEPAICEITDKENERHEGDSLYIGFCKSMQHVWQMQRLARSDLL</sequence>
<proteinExistence type="predicted"/>
<feature type="coiled-coil region" evidence="1">
    <location>
        <begin position="255"/>
        <end position="282"/>
    </location>
</feature>
<dbReference type="RefSeq" id="XP_040628645.1">
    <property type="nucleotide sequence ID" value="XM_040768480.1"/>
</dbReference>
<dbReference type="HOGENOM" id="CLU_746009_0_0_1"/>
<keyword evidence="3" id="KW-1185">Reference proteome</keyword>
<gene>
    <name evidence="2" type="ORF">DACRYDRAFT_107486</name>
</gene>
<reference evidence="2 3" key="1">
    <citation type="journal article" date="2012" name="Science">
        <title>The Paleozoic origin of enzymatic lignin decomposition reconstructed from 31 fungal genomes.</title>
        <authorList>
            <person name="Floudas D."/>
            <person name="Binder M."/>
            <person name="Riley R."/>
            <person name="Barry K."/>
            <person name="Blanchette R.A."/>
            <person name="Henrissat B."/>
            <person name="Martinez A.T."/>
            <person name="Otillar R."/>
            <person name="Spatafora J.W."/>
            <person name="Yadav J.S."/>
            <person name="Aerts A."/>
            <person name="Benoit I."/>
            <person name="Boyd A."/>
            <person name="Carlson A."/>
            <person name="Copeland A."/>
            <person name="Coutinho P.M."/>
            <person name="de Vries R.P."/>
            <person name="Ferreira P."/>
            <person name="Findley K."/>
            <person name="Foster B."/>
            <person name="Gaskell J."/>
            <person name="Glotzer D."/>
            <person name="Gorecki P."/>
            <person name="Heitman J."/>
            <person name="Hesse C."/>
            <person name="Hori C."/>
            <person name="Igarashi K."/>
            <person name="Jurgens J.A."/>
            <person name="Kallen N."/>
            <person name="Kersten P."/>
            <person name="Kohler A."/>
            <person name="Kuees U."/>
            <person name="Kumar T.K.A."/>
            <person name="Kuo A."/>
            <person name="LaButti K."/>
            <person name="Larrondo L.F."/>
            <person name="Lindquist E."/>
            <person name="Ling A."/>
            <person name="Lombard V."/>
            <person name="Lucas S."/>
            <person name="Lundell T."/>
            <person name="Martin R."/>
            <person name="McLaughlin D.J."/>
            <person name="Morgenstern I."/>
            <person name="Morin E."/>
            <person name="Murat C."/>
            <person name="Nagy L.G."/>
            <person name="Nolan M."/>
            <person name="Ohm R.A."/>
            <person name="Patyshakuliyeva A."/>
            <person name="Rokas A."/>
            <person name="Ruiz-Duenas F.J."/>
            <person name="Sabat G."/>
            <person name="Salamov A."/>
            <person name="Samejima M."/>
            <person name="Schmutz J."/>
            <person name="Slot J.C."/>
            <person name="St John F."/>
            <person name="Stenlid J."/>
            <person name="Sun H."/>
            <person name="Sun S."/>
            <person name="Syed K."/>
            <person name="Tsang A."/>
            <person name="Wiebenga A."/>
            <person name="Young D."/>
            <person name="Pisabarro A."/>
            <person name="Eastwood D.C."/>
            <person name="Martin F."/>
            <person name="Cullen D."/>
            <person name="Grigoriev I.V."/>
            <person name="Hibbett D.S."/>
        </authorList>
    </citation>
    <scope>NUCLEOTIDE SEQUENCE [LARGE SCALE GENOMIC DNA]</scope>
    <source>
        <strain evidence="2 3">DJM-731 SS1</strain>
    </source>
</reference>
<dbReference type="STRING" id="1858805.M5GCF9"/>
<dbReference type="OrthoDB" id="18679at2759"/>